<protein>
    <submittedName>
        <fullName evidence="9">RDD family protein</fullName>
    </submittedName>
</protein>
<dbReference type="Proteomes" id="UP000613193">
    <property type="component" value="Unassembled WGS sequence"/>
</dbReference>
<dbReference type="PANTHER" id="PTHR36115">
    <property type="entry name" value="PROLINE-RICH ANTIGEN HOMOLOG-RELATED"/>
    <property type="match status" value="1"/>
</dbReference>
<proteinExistence type="predicted"/>
<feature type="domain" description="GYF" evidence="8">
    <location>
        <begin position="5"/>
        <end position="50"/>
    </location>
</feature>
<comment type="caution">
    <text evidence="9">The sequence shown here is derived from an EMBL/GenBank/DDBJ whole genome shotgun (WGS) entry which is preliminary data.</text>
</comment>
<accession>A0A934PRH2</accession>
<keyword evidence="2" id="KW-1003">Cell membrane</keyword>
<evidence type="ECO:0000256" key="1">
    <source>
        <dbReference type="ARBA" id="ARBA00004651"/>
    </source>
</evidence>
<evidence type="ECO:0000256" key="6">
    <source>
        <dbReference type="SAM" id="Phobius"/>
    </source>
</evidence>
<dbReference type="Pfam" id="PF06271">
    <property type="entry name" value="RDD"/>
    <property type="match status" value="1"/>
</dbReference>
<sequence>MIKNYYILRNSERTGPFTFTEMMQMDIDLDTQLQRESNQKWQNASELPEFNYYFEGKGFYFPTEDNLAGFWWRLLAYAIDSVILTVAIMFFASDLFMEIYKNQQANDTSYDALITRLKLNFILFLTSIIYNALLEATPMRGSIGKRICKLAVVDADGKRLSLPRAFLRNVGKILSSLVFCVGYLNILWDDHRQAWHDYFAKTYVIIRNR</sequence>
<evidence type="ECO:0000259" key="7">
    <source>
        <dbReference type="Pfam" id="PF06271"/>
    </source>
</evidence>
<keyword evidence="4 6" id="KW-1133">Transmembrane helix</keyword>
<evidence type="ECO:0000313" key="10">
    <source>
        <dbReference type="Proteomes" id="UP000613193"/>
    </source>
</evidence>
<dbReference type="GO" id="GO:0005886">
    <property type="term" value="C:plasma membrane"/>
    <property type="evidence" value="ECO:0007669"/>
    <property type="project" value="UniProtKB-SubCell"/>
</dbReference>
<evidence type="ECO:0000259" key="8">
    <source>
        <dbReference type="Pfam" id="PF14237"/>
    </source>
</evidence>
<dbReference type="RefSeq" id="WP_200062838.1">
    <property type="nucleotide sequence ID" value="NZ_JAEHFW010000001.1"/>
</dbReference>
<dbReference type="EMBL" id="JAEHFW010000001">
    <property type="protein sequence ID" value="MBK0377690.1"/>
    <property type="molecule type" value="Genomic_DNA"/>
</dbReference>
<keyword evidence="10" id="KW-1185">Reference proteome</keyword>
<feature type="transmembrane region" description="Helical" evidence="6">
    <location>
        <begin position="70"/>
        <end position="92"/>
    </location>
</feature>
<gene>
    <name evidence="9" type="ORF">I5M19_00115</name>
</gene>
<dbReference type="AlphaFoldDB" id="A0A934PRH2"/>
<evidence type="ECO:0000256" key="2">
    <source>
        <dbReference type="ARBA" id="ARBA00022475"/>
    </source>
</evidence>
<dbReference type="InterPro" id="IPR025640">
    <property type="entry name" value="GYF_2"/>
</dbReference>
<reference evidence="9" key="1">
    <citation type="submission" date="2020-12" db="EMBL/GenBank/DDBJ databases">
        <title>Bacterial novel species Mucilaginibacter sp. SD-g isolated from soil.</title>
        <authorList>
            <person name="Jung H.-Y."/>
        </authorList>
    </citation>
    <scope>NUCLEOTIDE SEQUENCE</scope>
    <source>
        <strain evidence="9">SD-g</strain>
    </source>
</reference>
<dbReference type="Pfam" id="PF14237">
    <property type="entry name" value="GYF_2"/>
    <property type="match status" value="1"/>
</dbReference>
<evidence type="ECO:0000256" key="3">
    <source>
        <dbReference type="ARBA" id="ARBA00022692"/>
    </source>
</evidence>
<dbReference type="InterPro" id="IPR051791">
    <property type="entry name" value="Pra-immunoreactive"/>
</dbReference>
<name>A0A934PRH2_9SPHI</name>
<feature type="domain" description="RDD" evidence="7">
    <location>
        <begin position="67"/>
        <end position="201"/>
    </location>
</feature>
<feature type="transmembrane region" description="Helical" evidence="6">
    <location>
        <begin position="170"/>
        <end position="188"/>
    </location>
</feature>
<organism evidence="9 10">
    <name type="scientific">Mucilaginibacter segetis</name>
    <dbReference type="NCBI Taxonomy" id="2793071"/>
    <lineage>
        <taxon>Bacteria</taxon>
        <taxon>Pseudomonadati</taxon>
        <taxon>Bacteroidota</taxon>
        <taxon>Sphingobacteriia</taxon>
        <taxon>Sphingobacteriales</taxon>
        <taxon>Sphingobacteriaceae</taxon>
        <taxon>Mucilaginibacter</taxon>
    </lineage>
</organism>
<dbReference type="InterPro" id="IPR010432">
    <property type="entry name" value="RDD"/>
</dbReference>
<evidence type="ECO:0000256" key="5">
    <source>
        <dbReference type="ARBA" id="ARBA00023136"/>
    </source>
</evidence>
<keyword evidence="3 6" id="KW-0812">Transmembrane</keyword>
<evidence type="ECO:0000313" key="9">
    <source>
        <dbReference type="EMBL" id="MBK0377690.1"/>
    </source>
</evidence>
<comment type="subcellular location">
    <subcellularLocation>
        <location evidence="1">Cell membrane</location>
        <topology evidence="1">Multi-pass membrane protein</topology>
    </subcellularLocation>
</comment>
<dbReference type="PANTHER" id="PTHR36115:SF4">
    <property type="entry name" value="MEMBRANE PROTEIN"/>
    <property type="match status" value="1"/>
</dbReference>
<keyword evidence="5 6" id="KW-0472">Membrane</keyword>
<evidence type="ECO:0000256" key="4">
    <source>
        <dbReference type="ARBA" id="ARBA00022989"/>
    </source>
</evidence>
<feature type="transmembrane region" description="Helical" evidence="6">
    <location>
        <begin position="113"/>
        <end position="133"/>
    </location>
</feature>